<dbReference type="GO" id="GO:0005737">
    <property type="term" value="C:cytoplasm"/>
    <property type="evidence" value="ECO:0007669"/>
    <property type="project" value="TreeGrafter"/>
</dbReference>
<sequence length="380" mass="41057">MSEHQIVVIGASFAGLTVSHNLLKDIIPAIPKQKFKVVQVAPSDQFYFKIAAPRVLINPQSLPLEKALIDFKKTFSGYSAEQYQFIKASATSIDPATKTVKLSNESSVKYDSLVICSGTYFDNDLWSTARGEEPLKAAIKDLHEKLPKAETIVIGGGGAAGTETAGELGDLYGSKKDITLYSGTSQLLNNLNNKAVGKDAEQRLLKQGIKVQHNIQITSHRSEGGKEVLQLSNGETKTVDVYIGAVGDRPSTSFVPKEWLDDKNRVLTDPQTLRLSVDGVRGVYVYGTAASYSNGSIADVMFAKKAILETLKNDLAGNEPAPRTKNVYKKITSDMQFVPVGSTQGVGIAFGWKVPSFMVKMAKSKDFMIGNASKVVAGNS</sequence>
<dbReference type="FunCoup" id="W2RWY7">
    <property type="interactions" value="386"/>
</dbReference>
<dbReference type="GeneID" id="19971913"/>
<organism evidence="2 3">
    <name type="scientific">Cyphellophora europaea (strain CBS 101466)</name>
    <name type="common">Phialophora europaea</name>
    <dbReference type="NCBI Taxonomy" id="1220924"/>
    <lineage>
        <taxon>Eukaryota</taxon>
        <taxon>Fungi</taxon>
        <taxon>Dikarya</taxon>
        <taxon>Ascomycota</taxon>
        <taxon>Pezizomycotina</taxon>
        <taxon>Eurotiomycetes</taxon>
        <taxon>Chaetothyriomycetidae</taxon>
        <taxon>Chaetothyriales</taxon>
        <taxon>Cyphellophoraceae</taxon>
        <taxon>Cyphellophora</taxon>
    </lineage>
</organism>
<name>W2RWY7_CYPE1</name>
<dbReference type="InterPro" id="IPR036188">
    <property type="entry name" value="FAD/NAD-bd_sf"/>
</dbReference>
<dbReference type="GO" id="GO:0050660">
    <property type="term" value="F:flavin adenine dinucleotide binding"/>
    <property type="evidence" value="ECO:0007669"/>
    <property type="project" value="TreeGrafter"/>
</dbReference>
<dbReference type="eggNOG" id="KOG2495">
    <property type="taxonomic scope" value="Eukaryota"/>
</dbReference>
<dbReference type="HOGENOM" id="CLU_019845_6_2_1"/>
<reference evidence="2 3" key="1">
    <citation type="submission" date="2013-03" db="EMBL/GenBank/DDBJ databases">
        <title>The Genome Sequence of Phialophora europaea CBS 101466.</title>
        <authorList>
            <consortium name="The Broad Institute Genomics Platform"/>
            <person name="Cuomo C."/>
            <person name="de Hoog S."/>
            <person name="Gorbushina A."/>
            <person name="Walker B."/>
            <person name="Young S.K."/>
            <person name="Zeng Q."/>
            <person name="Gargeya S."/>
            <person name="Fitzgerald M."/>
            <person name="Haas B."/>
            <person name="Abouelleil A."/>
            <person name="Allen A.W."/>
            <person name="Alvarado L."/>
            <person name="Arachchi H.M."/>
            <person name="Berlin A.M."/>
            <person name="Chapman S.B."/>
            <person name="Gainer-Dewar J."/>
            <person name="Goldberg J."/>
            <person name="Griggs A."/>
            <person name="Gujja S."/>
            <person name="Hansen M."/>
            <person name="Howarth C."/>
            <person name="Imamovic A."/>
            <person name="Ireland A."/>
            <person name="Larimer J."/>
            <person name="McCowan C."/>
            <person name="Murphy C."/>
            <person name="Pearson M."/>
            <person name="Poon T.W."/>
            <person name="Priest M."/>
            <person name="Roberts A."/>
            <person name="Saif S."/>
            <person name="Shea T."/>
            <person name="Sisk P."/>
            <person name="Sykes S."/>
            <person name="Wortman J."/>
            <person name="Nusbaum C."/>
            <person name="Birren B."/>
        </authorList>
    </citation>
    <scope>NUCLEOTIDE SEQUENCE [LARGE SCALE GENOMIC DNA]</scope>
    <source>
        <strain evidence="2 3">CBS 101466</strain>
    </source>
</reference>
<dbReference type="SUPFAM" id="SSF51905">
    <property type="entry name" value="FAD/NAD(P)-binding domain"/>
    <property type="match status" value="1"/>
</dbReference>
<dbReference type="InterPro" id="IPR023753">
    <property type="entry name" value="FAD/NAD-binding_dom"/>
</dbReference>
<dbReference type="AlphaFoldDB" id="W2RWY7"/>
<dbReference type="STRING" id="1220924.W2RWY7"/>
<protein>
    <recommendedName>
        <fullName evidence="1">FAD/NAD(P)-binding domain-containing protein</fullName>
    </recommendedName>
</protein>
<dbReference type="PANTHER" id="PTHR43735">
    <property type="entry name" value="APOPTOSIS-INDUCING FACTOR 1"/>
    <property type="match status" value="1"/>
</dbReference>
<evidence type="ECO:0000259" key="1">
    <source>
        <dbReference type="Pfam" id="PF07992"/>
    </source>
</evidence>
<dbReference type="PRINTS" id="PR00368">
    <property type="entry name" value="FADPNR"/>
</dbReference>
<dbReference type="EMBL" id="KB822720">
    <property type="protein sequence ID" value="ETN40298.1"/>
    <property type="molecule type" value="Genomic_DNA"/>
</dbReference>
<dbReference type="PANTHER" id="PTHR43735:SF25">
    <property type="entry name" value="NAD(P)H DEHYDROGENASE 3"/>
    <property type="match status" value="1"/>
</dbReference>
<dbReference type="VEuPathDB" id="FungiDB:HMPREF1541_04574"/>
<proteinExistence type="predicted"/>
<accession>W2RWY7</accession>
<evidence type="ECO:0000313" key="2">
    <source>
        <dbReference type="EMBL" id="ETN40298.1"/>
    </source>
</evidence>
<feature type="domain" description="FAD/NAD(P)-binding" evidence="1">
    <location>
        <begin position="5"/>
        <end position="294"/>
    </location>
</feature>
<dbReference type="RefSeq" id="XP_008717141.1">
    <property type="nucleotide sequence ID" value="XM_008718919.1"/>
</dbReference>
<dbReference type="Gene3D" id="3.50.50.100">
    <property type="match status" value="1"/>
</dbReference>
<keyword evidence="3" id="KW-1185">Reference proteome</keyword>
<dbReference type="OrthoDB" id="202203at2759"/>
<dbReference type="Proteomes" id="UP000030752">
    <property type="component" value="Unassembled WGS sequence"/>
</dbReference>
<evidence type="ECO:0000313" key="3">
    <source>
        <dbReference type="Proteomes" id="UP000030752"/>
    </source>
</evidence>
<dbReference type="Pfam" id="PF07992">
    <property type="entry name" value="Pyr_redox_2"/>
    <property type="match status" value="1"/>
</dbReference>
<gene>
    <name evidence="2" type="ORF">HMPREF1541_04574</name>
</gene>
<dbReference type="GO" id="GO:0004174">
    <property type="term" value="F:electron-transferring-flavoprotein dehydrogenase activity"/>
    <property type="evidence" value="ECO:0007669"/>
    <property type="project" value="TreeGrafter"/>
</dbReference>
<dbReference type="InParanoid" id="W2RWY7"/>